<evidence type="ECO:0000313" key="5">
    <source>
        <dbReference type="Proteomes" id="UP001162029"/>
    </source>
</evidence>
<sequence>MLAHKVEGMENITGKHDHVNYGATSGVIYTFPKFASVGKTAGGAEDRRHGIQRRNTGEMILEGVIGIEYGAASEDLPHTCHAHPTLSETFKEACLAPFDKPSNF</sequence>
<dbReference type="GO" id="GO:0050660">
    <property type="term" value="F:flavin adenine dinucleotide binding"/>
    <property type="evidence" value="ECO:0007669"/>
    <property type="project" value="TreeGrafter"/>
</dbReference>
<feature type="domain" description="Pyridine nucleotide-disulphide oxidoreductase dimerisation" evidence="3">
    <location>
        <begin position="55"/>
        <end position="93"/>
    </location>
</feature>
<dbReference type="PANTHER" id="PTHR22912">
    <property type="entry name" value="DISULFIDE OXIDOREDUCTASE"/>
    <property type="match status" value="1"/>
</dbReference>
<name>A0AAV0T0E7_9STRA</name>
<dbReference type="Proteomes" id="UP001162029">
    <property type="component" value="Unassembled WGS sequence"/>
</dbReference>
<dbReference type="SUPFAM" id="SSF55424">
    <property type="entry name" value="FAD/NAD-linked reductases, dimerisation (C-terminal) domain"/>
    <property type="match status" value="1"/>
</dbReference>
<dbReference type="InterPro" id="IPR004099">
    <property type="entry name" value="Pyr_nucl-diS_OxRdtase_dimer"/>
</dbReference>
<dbReference type="GO" id="GO:0006103">
    <property type="term" value="P:2-oxoglutarate metabolic process"/>
    <property type="evidence" value="ECO:0007669"/>
    <property type="project" value="TreeGrafter"/>
</dbReference>
<accession>A0AAV0T0E7</accession>
<organism evidence="4 5">
    <name type="scientific">Peronospora destructor</name>
    <dbReference type="NCBI Taxonomy" id="86335"/>
    <lineage>
        <taxon>Eukaryota</taxon>
        <taxon>Sar</taxon>
        <taxon>Stramenopiles</taxon>
        <taxon>Oomycota</taxon>
        <taxon>Peronosporomycetes</taxon>
        <taxon>Peronosporales</taxon>
        <taxon>Peronosporaceae</taxon>
        <taxon>Peronospora</taxon>
    </lineage>
</organism>
<dbReference type="Gene3D" id="3.30.390.30">
    <property type="match status" value="1"/>
</dbReference>
<evidence type="ECO:0000256" key="1">
    <source>
        <dbReference type="ARBA" id="ARBA00007532"/>
    </source>
</evidence>
<evidence type="ECO:0000256" key="2">
    <source>
        <dbReference type="ARBA" id="ARBA00023027"/>
    </source>
</evidence>
<dbReference type="Pfam" id="PF02852">
    <property type="entry name" value="Pyr_redox_dim"/>
    <property type="match status" value="1"/>
</dbReference>
<reference evidence="4" key="1">
    <citation type="submission" date="2022-12" db="EMBL/GenBank/DDBJ databases">
        <authorList>
            <person name="Webb A."/>
        </authorList>
    </citation>
    <scope>NUCLEOTIDE SEQUENCE</scope>
    <source>
        <strain evidence="4">Pd1</strain>
    </source>
</reference>
<gene>
    <name evidence="4" type="ORF">PDE001_LOCUS751</name>
</gene>
<keyword evidence="2" id="KW-0520">NAD</keyword>
<dbReference type="EMBL" id="CANTFM010000119">
    <property type="protein sequence ID" value="CAI5712185.1"/>
    <property type="molecule type" value="Genomic_DNA"/>
</dbReference>
<comment type="similarity">
    <text evidence="1">Belongs to the class-I pyridine nucleotide-disulfide oxidoreductase family.</text>
</comment>
<dbReference type="AlphaFoldDB" id="A0AAV0T0E7"/>
<dbReference type="GO" id="GO:0045252">
    <property type="term" value="C:oxoglutarate dehydrogenase complex"/>
    <property type="evidence" value="ECO:0007669"/>
    <property type="project" value="TreeGrafter"/>
</dbReference>
<dbReference type="InterPro" id="IPR050151">
    <property type="entry name" value="Class-I_Pyr_Nuc-Dis_Oxidored"/>
</dbReference>
<dbReference type="PANTHER" id="PTHR22912:SF151">
    <property type="entry name" value="DIHYDROLIPOYL DEHYDROGENASE, MITOCHONDRIAL"/>
    <property type="match status" value="1"/>
</dbReference>
<evidence type="ECO:0000313" key="4">
    <source>
        <dbReference type="EMBL" id="CAI5712185.1"/>
    </source>
</evidence>
<comment type="caution">
    <text evidence="4">The sequence shown here is derived from an EMBL/GenBank/DDBJ whole genome shotgun (WGS) entry which is preliminary data.</text>
</comment>
<protein>
    <recommendedName>
        <fullName evidence="3">Pyridine nucleotide-disulphide oxidoreductase dimerisation domain-containing protein</fullName>
    </recommendedName>
</protein>
<proteinExistence type="inferred from homology"/>
<dbReference type="GO" id="GO:0005739">
    <property type="term" value="C:mitochondrion"/>
    <property type="evidence" value="ECO:0007669"/>
    <property type="project" value="TreeGrafter"/>
</dbReference>
<dbReference type="GO" id="GO:0004148">
    <property type="term" value="F:dihydrolipoyl dehydrogenase (NADH) activity"/>
    <property type="evidence" value="ECO:0007669"/>
    <property type="project" value="TreeGrafter"/>
</dbReference>
<keyword evidence="5" id="KW-1185">Reference proteome</keyword>
<evidence type="ECO:0000259" key="3">
    <source>
        <dbReference type="Pfam" id="PF02852"/>
    </source>
</evidence>
<dbReference type="InterPro" id="IPR016156">
    <property type="entry name" value="FAD/NAD-linked_Rdtase_dimer_sf"/>
</dbReference>